<dbReference type="Gramene" id="Manes.05G090800.1.v8.1">
    <property type="protein sequence ID" value="Manes.05G090800.1.v8.1.CDS"/>
    <property type="gene ID" value="Manes.05G090800.v8.1"/>
</dbReference>
<dbReference type="EMBL" id="CM004391">
    <property type="protein sequence ID" value="OAY49873.1"/>
    <property type="molecule type" value="Genomic_DNA"/>
</dbReference>
<evidence type="ECO:0000313" key="1">
    <source>
        <dbReference type="EMBL" id="OAY49873.1"/>
    </source>
</evidence>
<dbReference type="InterPro" id="IPR039349">
    <property type="entry name" value="PRIN2"/>
</dbReference>
<dbReference type="OrthoDB" id="1924990at2759"/>
<dbReference type="OMA" id="STICKQQ"/>
<dbReference type="Proteomes" id="UP000091857">
    <property type="component" value="Chromosome 5"/>
</dbReference>
<name>A0A2C9VW45_MANES</name>
<organism evidence="1 2">
    <name type="scientific">Manihot esculenta</name>
    <name type="common">Cassava</name>
    <name type="synonym">Jatropha manihot</name>
    <dbReference type="NCBI Taxonomy" id="3983"/>
    <lineage>
        <taxon>Eukaryota</taxon>
        <taxon>Viridiplantae</taxon>
        <taxon>Streptophyta</taxon>
        <taxon>Embryophyta</taxon>
        <taxon>Tracheophyta</taxon>
        <taxon>Spermatophyta</taxon>
        <taxon>Magnoliopsida</taxon>
        <taxon>eudicotyledons</taxon>
        <taxon>Gunneridae</taxon>
        <taxon>Pentapetalae</taxon>
        <taxon>rosids</taxon>
        <taxon>fabids</taxon>
        <taxon>Malpighiales</taxon>
        <taxon>Euphorbiaceae</taxon>
        <taxon>Crotonoideae</taxon>
        <taxon>Manihoteae</taxon>
        <taxon>Manihot</taxon>
    </lineage>
</organism>
<protein>
    <submittedName>
        <fullName evidence="1">Uncharacterized protein</fullName>
    </submittedName>
</protein>
<dbReference type="AlphaFoldDB" id="A0A2C9VW45"/>
<comment type="caution">
    <text evidence="1">The sequence shown here is derived from an EMBL/GenBank/DDBJ whole genome shotgun (WGS) entry which is preliminary data.</text>
</comment>
<sequence length="193" mass="21336">MASLTKALVPLNLFFSSDSRPPPLFNFASYSSSSSPSPPIINALVVGSGFSATTHLTIIQRTQSYLYPSISKKTRRKQICRAAEYKFPDPIPEFADAETEKFRTHLHKKLSKKDIYGDSLEEVVGICTEILHTFLHTEYGGPGTLLVIPFIDMADTINERGLPGGPQAAHAAVKWAQDHVDKDWKEWTGGDSN</sequence>
<gene>
    <name evidence="1" type="ORF">MANES_05G090800v8</name>
</gene>
<dbReference type="PANTHER" id="PTHR35987:SF2">
    <property type="entry name" value="PROTEIN PLASTID REDOX INSENSITIVE 2, CHLOROPLASTIC"/>
    <property type="match status" value="1"/>
</dbReference>
<reference evidence="2" key="1">
    <citation type="journal article" date="2016" name="Nat. Biotechnol.">
        <title>Sequencing wild and cultivated cassava and related species reveals extensive interspecific hybridization and genetic diversity.</title>
        <authorList>
            <person name="Bredeson J.V."/>
            <person name="Lyons J.B."/>
            <person name="Prochnik S.E."/>
            <person name="Wu G.A."/>
            <person name="Ha C.M."/>
            <person name="Edsinger-Gonzales E."/>
            <person name="Grimwood J."/>
            <person name="Schmutz J."/>
            <person name="Rabbi I.Y."/>
            <person name="Egesi C."/>
            <person name="Nauluvula P."/>
            <person name="Lebot V."/>
            <person name="Ndunguru J."/>
            <person name="Mkamilo G."/>
            <person name="Bart R.S."/>
            <person name="Setter T.L."/>
            <person name="Gleadow R.M."/>
            <person name="Kulakow P."/>
            <person name="Ferguson M.E."/>
            <person name="Rounsley S."/>
            <person name="Rokhsar D.S."/>
        </authorList>
    </citation>
    <scope>NUCLEOTIDE SEQUENCE [LARGE SCALE GENOMIC DNA]</scope>
    <source>
        <strain evidence="2">cv. AM560-2</strain>
    </source>
</reference>
<keyword evidence="2" id="KW-1185">Reference proteome</keyword>
<evidence type="ECO:0000313" key="2">
    <source>
        <dbReference type="Proteomes" id="UP000091857"/>
    </source>
</evidence>
<dbReference type="GO" id="GO:0010468">
    <property type="term" value="P:regulation of gene expression"/>
    <property type="evidence" value="ECO:0007669"/>
    <property type="project" value="InterPro"/>
</dbReference>
<accession>A0A2C9VW45</accession>
<dbReference type="STRING" id="3983.A0A2C9VW45"/>
<proteinExistence type="predicted"/>
<dbReference type="PANTHER" id="PTHR35987">
    <property type="entry name" value="PROTEIN PLASTID REDOX INSENSITIVE 2, CHLOROPLASTIC-RELATED"/>
    <property type="match status" value="1"/>
</dbReference>